<dbReference type="Gene3D" id="1.10.10.10">
    <property type="entry name" value="Winged helix-like DNA-binding domain superfamily/Winged helix DNA-binding domain"/>
    <property type="match status" value="1"/>
</dbReference>
<dbReference type="InterPro" id="IPR036388">
    <property type="entry name" value="WH-like_DNA-bd_sf"/>
</dbReference>
<evidence type="ECO:0000256" key="2">
    <source>
        <dbReference type="ARBA" id="ARBA00023125"/>
    </source>
</evidence>
<dbReference type="InterPro" id="IPR036390">
    <property type="entry name" value="WH_DNA-bd_sf"/>
</dbReference>
<dbReference type="PROSITE" id="PS50995">
    <property type="entry name" value="HTH_MARR_2"/>
    <property type="match status" value="1"/>
</dbReference>
<keyword evidence="2" id="KW-0238">DNA-binding</keyword>
<dbReference type="PRINTS" id="PR00598">
    <property type="entry name" value="HTHMARR"/>
</dbReference>
<feature type="domain" description="HTH marR-type" evidence="4">
    <location>
        <begin position="10"/>
        <end position="143"/>
    </location>
</feature>
<accession>A0ABP7MJT1</accession>
<evidence type="ECO:0000313" key="5">
    <source>
        <dbReference type="EMBL" id="GAA3922694.1"/>
    </source>
</evidence>
<name>A0ABP7MJT1_9GAMM</name>
<dbReference type="InterPro" id="IPR039422">
    <property type="entry name" value="MarR/SlyA-like"/>
</dbReference>
<organism evidence="5 6">
    <name type="scientific">Luteimonas lutimaris</name>
    <dbReference type="NCBI Taxonomy" id="698645"/>
    <lineage>
        <taxon>Bacteria</taxon>
        <taxon>Pseudomonadati</taxon>
        <taxon>Pseudomonadota</taxon>
        <taxon>Gammaproteobacteria</taxon>
        <taxon>Lysobacterales</taxon>
        <taxon>Lysobacteraceae</taxon>
        <taxon>Luteimonas</taxon>
    </lineage>
</organism>
<protein>
    <submittedName>
        <fullName evidence="5">MarR family transcriptional regulator</fullName>
    </submittedName>
</protein>
<dbReference type="Pfam" id="PF01047">
    <property type="entry name" value="MarR"/>
    <property type="match status" value="1"/>
</dbReference>
<keyword evidence="1" id="KW-0805">Transcription regulation</keyword>
<keyword evidence="3" id="KW-0804">Transcription</keyword>
<proteinExistence type="predicted"/>
<dbReference type="RefSeq" id="WP_344759406.1">
    <property type="nucleotide sequence ID" value="NZ_BAAAZU010000006.1"/>
</dbReference>
<evidence type="ECO:0000313" key="6">
    <source>
        <dbReference type="Proteomes" id="UP001501727"/>
    </source>
</evidence>
<reference evidence="6" key="1">
    <citation type="journal article" date="2019" name="Int. J. Syst. Evol. Microbiol.">
        <title>The Global Catalogue of Microorganisms (GCM) 10K type strain sequencing project: providing services to taxonomists for standard genome sequencing and annotation.</title>
        <authorList>
            <consortium name="The Broad Institute Genomics Platform"/>
            <consortium name="The Broad Institute Genome Sequencing Center for Infectious Disease"/>
            <person name="Wu L."/>
            <person name="Ma J."/>
        </authorList>
    </citation>
    <scope>NUCLEOTIDE SEQUENCE [LARGE SCALE GENOMIC DNA]</scope>
    <source>
        <strain evidence="6">JCM 16916</strain>
    </source>
</reference>
<evidence type="ECO:0000256" key="1">
    <source>
        <dbReference type="ARBA" id="ARBA00023015"/>
    </source>
</evidence>
<keyword evidence="6" id="KW-1185">Reference proteome</keyword>
<gene>
    <name evidence="5" type="ORF">GCM10022229_15650</name>
</gene>
<sequence length="150" mass="16460">MNSTAFPHSGASLGLLFRQVRDAMWARMKLELANLGHDLTFSQYITLKKLAMGTAGVTDLARAAEVNPGAMTRLLDRLEAKGLVSRTADPADRRALNIELTESGLAIWQDINKCGERVRERAMAGMSEDERAVLTGLLERARDNLTSTES</sequence>
<dbReference type="PANTHER" id="PTHR33164">
    <property type="entry name" value="TRANSCRIPTIONAL REGULATOR, MARR FAMILY"/>
    <property type="match status" value="1"/>
</dbReference>
<dbReference type="PANTHER" id="PTHR33164:SF64">
    <property type="entry name" value="TRANSCRIPTIONAL REGULATOR SLYA"/>
    <property type="match status" value="1"/>
</dbReference>
<comment type="caution">
    <text evidence="5">The sequence shown here is derived from an EMBL/GenBank/DDBJ whole genome shotgun (WGS) entry which is preliminary data.</text>
</comment>
<dbReference type="PROSITE" id="PS01117">
    <property type="entry name" value="HTH_MARR_1"/>
    <property type="match status" value="1"/>
</dbReference>
<evidence type="ECO:0000259" key="4">
    <source>
        <dbReference type="PROSITE" id="PS50995"/>
    </source>
</evidence>
<evidence type="ECO:0000256" key="3">
    <source>
        <dbReference type="ARBA" id="ARBA00023163"/>
    </source>
</evidence>
<dbReference type="SUPFAM" id="SSF46785">
    <property type="entry name" value="Winged helix' DNA-binding domain"/>
    <property type="match status" value="1"/>
</dbReference>
<dbReference type="InterPro" id="IPR000835">
    <property type="entry name" value="HTH_MarR-typ"/>
</dbReference>
<dbReference type="InterPro" id="IPR023187">
    <property type="entry name" value="Tscrpt_reg_MarR-type_CS"/>
</dbReference>
<dbReference type="Proteomes" id="UP001501727">
    <property type="component" value="Unassembled WGS sequence"/>
</dbReference>
<dbReference type="SMART" id="SM00347">
    <property type="entry name" value="HTH_MARR"/>
    <property type="match status" value="1"/>
</dbReference>
<dbReference type="EMBL" id="BAAAZU010000006">
    <property type="protein sequence ID" value="GAA3922694.1"/>
    <property type="molecule type" value="Genomic_DNA"/>
</dbReference>